<comment type="caution">
    <text evidence="1">The sequence shown here is derived from an EMBL/GenBank/DDBJ whole genome shotgun (WGS) entry which is preliminary data.</text>
</comment>
<keyword evidence="2" id="KW-1185">Reference proteome</keyword>
<evidence type="ECO:0000313" key="2">
    <source>
        <dbReference type="Proteomes" id="UP000821845"/>
    </source>
</evidence>
<evidence type="ECO:0000313" key="1">
    <source>
        <dbReference type="EMBL" id="KAH6948368.1"/>
    </source>
</evidence>
<reference evidence="1" key="1">
    <citation type="submission" date="2020-05" db="EMBL/GenBank/DDBJ databases">
        <title>Large-scale comparative analyses of tick genomes elucidate their genetic diversity and vector capacities.</title>
        <authorList>
            <person name="Jia N."/>
            <person name="Wang J."/>
            <person name="Shi W."/>
            <person name="Du L."/>
            <person name="Sun Y."/>
            <person name="Zhan W."/>
            <person name="Jiang J."/>
            <person name="Wang Q."/>
            <person name="Zhang B."/>
            <person name="Ji P."/>
            <person name="Sakyi L.B."/>
            <person name="Cui X."/>
            <person name="Yuan T."/>
            <person name="Jiang B."/>
            <person name="Yang W."/>
            <person name="Lam T.T.-Y."/>
            <person name="Chang Q."/>
            <person name="Ding S."/>
            <person name="Wang X."/>
            <person name="Zhu J."/>
            <person name="Ruan X."/>
            <person name="Zhao L."/>
            <person name="Wei J."/>
            <person name="Que T."/>
            <person name="Du C."/>
            <person name="Cheng J."/>
            <person name="Dai P."/>
            <person name="Han X."/>
            <person name="Huang E."/>
            <person name="Gao Y."/>
            <person name="Liu J."/>
            <person name="Shao H."/>
            <person name="Ye R."/>
            <person name="Li L."/>
            <person name="Wei W."/>
            <person name="Wang X."/>
            <person name="Wang C."/>
            <person name="Yang T."/>
            <person name="Huo Q."/>
            <person name="Li W."/>
            <person name="Guo W."/>
            <person name="Chen H."/>
            <person name="Zhou L."/>
            <person name="Ni X."/>
            <person name="Tian J."/>
            <person name="Zhou Y."/>
            <person name="Sheng Y."/>
            <person name="Liu T."/>
            <person name="Pan Y."/>
            <person name="Xia L."/>
            <person name="Li J."/>
            <person name="Zhao F."/>
            <person name="Cao W."/>
        </authorList>
    </citation>
    <scope>NUCLEOTIDE SEQUENCE</scope>
    <source>
        <strain evidence="1">Hyas-2018</strain>
    </source>
</reference>
<protein>
    <submittedName>
        <fullName evidence="1">Uncharacterized protein</fullName>
    </submittedName>
</protein>
<gene>
    <name evidence="1" type="ORF">HPB50_023818</name>
</gene>
<name>A0ACB7TMZ7_HYAAI</name>
<dbReference type="Proteomes" id="UP000821845">
    <property type="component" value="Chromosome 1"/>
</dbReference>
<proteinExistence type="predicted"/>
<accession>A0ACB7TMZ7</accession>
<sequence>MRATGRVLSTPYTLPTGDGVPAPTASPLRVDEINTNQLVSTLFQQLHNTASCSTSSIGCATTLAEKMIPEFHGFKNDPTTWVSAVKDVAARHSWPDHMTKSFAEGRLRGAAEVWNRFKGSAYVTWSAWSAALTSAFAPLPITYDTQFMEMRSRRQAETEDIAAYIYEKLRLLQRCNIEWASPAARQYVVDGLYDPTHAAILSAQSFQDDLETFVRRAVLLQDTAGRRLDTHSQQEPTGSRRGCITCGPFGHGYKSCPQVPRQTIQYQTRPLPAVEVRVDGVGMLTALVDTGAQRTALLRRHAPASLLPWTEPPLRGLGGSATPIGAPSPQDSQEQKPYWKCPSDSGEQQ</sequence>
<dbReference type="EMBL" id="CM023481">
    <property type="protein sequence ID" value="KAH6948368.1"/>
    <property type="molecule type" value="Genomic_DNA"/>
</dbReference>
<organism evidence="1 2">
    <name type="scientific">Hyalomma asiaticum</name>
    <name type="common">Tick</name>
    <dbReference type="NCBI Taxonomy" id="266040"/>
    <lineage>
        <taxon>Eukaryota</taxon>
        <taxon>Metazoa</taxon>
        <taxon>Ecdysozoa</taxon>
        <taxon>Arthropoda</taxon>
        <taxon>Chelicerata</taxon>
        <taxon>Arachnida</taxon>
        <taxon>Acari</taxon>
        <taxon>Parasitiformes</taxon>
        <taxon>Ixodida</taxon>
        <taxon>Ixodoidea</taxon>
        <taxon>Ixodidae</taxon>
        <taxon>Hyalomminae</taxon>
        <taxon>Hyalomma</taxon>
    </lineage>
</organism>